<dbReference type="PANTHER" id="PTHR23248:SF9">
    <property type="entry name" value="PHOSPHOLIPID SCRAMBLASE"/>
    <property type="match status" value="1"/>
</dbReference>
<evidence type="ECO:0008006" key="3">
    <source>
        <dbReference type="Google" id="ProtNLM"/>
    </source>
</evidence>
<keyword evidence="2" id="KW-1185">Reference proteome</keyword>
<dbReference type="OrthoDB" id="652307at2"/>
<dbReference type="PANTHER" id="PTHR23248">
    <property type="entry name" value="PHOSPHOLIPID SCRAMBLASE-RELATED"/>
    <property type="match status" value="1"/>
</dbReference>
<name>A0A4U1BQQ6_9GAMM</name>
<dbReference type="InterPro" id="IPR005552">
    <property type="entry name" value="Scramblase"/>
</dbReference>
<organism evidence="1 2">
    <name type="scientific">Ferrimonas aestuarii</name>
    <dbReference type="NCBI Taxonomy" id="2569539"/>
    <lineage>
        <taxon>Bacteria</taxon>
        <taxon>Pseudomonadati</taxon>
        <taxon>Pseudomonadota</taxon>
        <taxon>Gammaproteobacteria</taxon>
        <taxon>Alteromonadales</taxon>
        <taxon>Ferrimonadaceae</taxon>
        <taxon>Ferrimonas</taxon>
    </lineage>
</organism>
<evidence type="ECO:0000313" key="1">
    <source>
        <dbReference type="EMBL" id="TKB56505.1"/>
    </source>
</evidence>
<dbReference type="InterPro" id="IPR025659">
    <property type="entry name" value="Tubby-like_C"/>
</dbReference>
<dbReference type="EMBL" id="SWCJ01000003">
    <property type="protein sequence ID" value="TKB56505.1"/>
    <property type="molecule type" value="Genomic_DNA"/>
</dbReference>
<protein>
    <recommendedName>
        <fullName evidence="3">Scramblase</fullName>
    </recommendedName>
</protein>
<evidence type="ECO:0000313" key="2">
    <source>
        <dbReference type="Proteomes" id="UP000305675"/>
    </source>
</evidence>
<dbReference type="GO" id="GO:0005886">
    <property type="term" value="C:plasma membrane"/>
    <property type="evidence" value="ECO:0007669"/>
    <property type="project" value="TreeGrafter"/>
</dbReference>
<sequence length="203" mass="23793">MNLTTYPALLVKQVHELAELIGFESRNKYEVQDPEGRAIAYAAEQSSGLGGTIARQFLGHWRRFDITLFDYHSRRPFLHAHHPFRWFFQRLEVRTEDGRYLGALQQRFAIFSKSFDVQDAHGRVVLKVSSPFWRIWTFKFTHQGQQRAMIAKKWSGLLAEAFTDKDNFLVDYQDPQLDNDTRMLLLAAALFIDLQYFEKKADS</sequence>
<gene>
    <name evidence="1" type="ORF">FCL42_05060</name>
</gene>
<comment type="caution">
    <text evidence="1">The sequence shown here is derived from an EMBL/GenBank/DDBJ whole genome shotgun (WGS) entry which is preliminary data.</text>
</comment>
<dbReference type="RefSeq" id="WP_136862309.1">
    <property type="nucleotide sequence ID" value="NZ_SWCJ01000003.1"/>
</dbReference>
<accession>A0A4U1BQQ6</accession>
<dbReference type="Proteomes" id="UP000305675">
    <property type="component" value="Unassembled WGS sequence"/>
</dbReference>
<dbReference type="Pfam" id="PF03803">
    <property type="entry name" value="Scramblase"/>
    <property type="match status" value="1"/>
</dbReference>
<proteinExistence type="predicted"/>
<reference evidence="1 2" key="1">
    <citation type="submission" date="2019-04" db="EMBL/GenBank/DDBJ databases">
        <authorList>
            <person name="Hwang J.C."/>
        </authorList>
    </citation>
    <scope>NUCLEOTIDE SEQUENCE [LARGE SCALE GENOMIC DNA]</scope>
    <source>
        <strain evidence="1 2">IMCC35002</strain>
    </source>
</reference>
<dbReference type="SUPFAM" id="SSF54518">
    <property type="entry name" value="Tubby C-terminal domain-like"/>
    <property type="match status" value="1"/>
</dbReference>
<dbReference type="AlphaFoldDB" id="A0A4U1BQQ6"/>
<dbReference type="GO" id="GO:0017128">
    <property type="term" value="F:phospholipid scramblase activity"/>
    <property type="evidence" value="ECO:0007669"/>
    <property type="project" value="InterPro"/>
</dbReference>